<dbReference type="EMBL" id="CAKOAT010108154">
    <property type="protein sequence ID" value="CAH8327462.1"/>
    <property type="molecule type" value="Genomic_DNA"/>
</dbReference>
<evidence type="ECO:0000256" key="11">
    <source>
        <dbReference type="ARBA" id="ARBA00023136"/>
    </source>
</evidence>
<dbReference type="Proteomes" id="UP001642260">
    <property type="component" value="Unassembled WGS sequence"/>
</dbReference>
<feature type="compositionally biased region" description="Pro residues" evidence="15">
    <location>
        <begin position="119"/>
        <end position="148"/>
    </location>
</feature>
<dbReference type="AlphaFoldDB" id="A0ABC8JIN3"/>
<feature type="region of interest" description="Disordered" evidence="15">
    <location>
        <begin position="246"/>
        <end position="276"/>
    </location>
</feature>
<feature type="compositionally biased region" description="Low complexity" evidence="15">
    <location>
        <begin position="15"/>
        <end position="28"/>
    </location>
</feature>
<name>A0ABC8JIN3_ERUVS</name>
<evidence type="ECO:0000313" key="19">
    <source>
        <dbReference type="Proteomes" id="UP001642260"/>
    </source>
</evidence>
<keyword evidence="19" id="KW-1185">Reference proteome</keyword>
<feature type="transmembrane region" description="Helical" evidence="16">
    <location>
        <begin position="185"/>
        <end position="205"/>
    </location>
</feature>
<evidence type="ECO:0000256" key="16">
    <source>
        <dbReference type="SAM" id="Phobius"/>
    </source>
</evidence>
<keyword evidence="4" id="KW-0723">Serine/threonine-protein kinase</keyword>
<dbReference type="InterPro" id="IPR011009">
    <property type="entry name" value="Kinase-like_dom_sf"/>
</dbReference>
<keyword evidence="9 14" id="KW-0067">ATP-binding</keyword>
<feature type="binding site" evidence="14">
    <location>
        <position position="328"/>
    </location>
    <ligand>
        <name>ATP</name>
        <dbReference type="ChEBI" id="CHEBI:30616"/>
    </ligand>
</feature>
<feature type="compositionally biased region" description="Low complexity" evidence="15">
    <location>
        <begin position="109"/>
        <end position="118"/>
    </location>
</feature>
<feature type="domain" description="Protein kinase" evidence="17">
    <location>
        <begin position="300"/>
        <end position="374"/>
    </location>
</feature>
<protein>
    <recommendedName>
        <fullName evidence="2">non-specific serine/threonine protein kinase</fullName>
        <ecNumber evidence="2">2.7.11.1</ecNumber>
    </recommendedName>
</protein>
<evidence type="ECO:0000259" key="17">
    <source>
        <dbReference type="PROSITE" id="PS50011"/>
    </source>
</evidence>
<feature type="compositionally biased region" description="Polar residues" evidence="15">
    <location>
        <begin position="163"/>
        <end position="182"/>
    </location>
</feature>
<keyword evidence="8" id="KW-0418">Kinase</keyword>
<feature type="region of interest" description="Disordered" evidence="15">
    <location>
        <begin position="1"/>
        <end position="182"/>
    </location>
</feature>
<evidence type="ECO:0000256" key="4">
    <source>
        <dbReference type="ARBA" id="ARBA00022527"/>
    </source>
</evidence>
<dbReference type="GO" id="GO:0005524">
    <property type="term" value="F:ATP binding"/>
    <property type="evidence" value="ECO:0007669"/>
    <property type="project" value="UniProtKB-UniRule"/>
</dbReference>
<comment type="caution">
    <text evidence="18">The sequence shown here is derived from an EMBL/GenBank/DDBJ whole genome shotgun (WGS) entry which is preliminary data.</text>
</comment>
<gene>
    <name evidence="18" type="ORF">ERUC_LOCUS11092</name>
</gene>
<dbReference type="PANTHER" id="PTHR47982:SF21">
    <property type="entry name" value="PROLINE-RICH RECEPTOR-LIKE PROTEIN KINASE PERK12"/>
    <property type="match status" value="1"/>
</dbReference>
<dbReference type="Pfam" id="PF07714">
    <property type="entry name" value="PK_Tyr_Ser-Thr"/>
    <property type="match status" value="1"/>
</dbReference>
<dbReference type="GO" id="GO:0004674">
    <property type="term" value="F:protein serine/threonine kinase activity"/>
    <property type="evidence" value="ECO:0007669"/>
    <property type="project" value="UniProtKB-KW"/>
</dbReference>
<feature type="compositionally biased region" description="Low complexity" evidence="15">
    <location>
        <begin position="250"/>
        <end position="268"/>
    </location>
</feature>
<dbReference type="PROSITE" id="PS50011">
    <property type="entry name" value="PROTEIN_KINASE_DOM"/>
    <property type="match status" value="1"/>
</dbReference>
<reference evidence="18 19" key="1">
    <citation type="submission" date="2022-03" db="EMBL/GenBank/DDBJ databases">
        <authorList>
            <person name="Macdonald S."/>
            <person name="Ahmed S."/>
            <person name="Newling K."/>
        </authorList>
    </citation>
    <scope>NUCLEOTIDE SEQUENCE [LARGE SCALE GENOMIC DNA]</scope>
</reference>
<feature type="compositionally biased region" description="Pro residues" evidence="15">
    <location>
        <begin position="40"/>
        <end position="68"/>
    </location>
</feature>
<dbReference type="Gene3D" id="3.30.200.20">
    <property type="entry name" value="Phosphorylase Kinase, domain 1"/>
    <property type="match status" value="1"/>
</dbReference>
<evidence type="ECO:0000256" key="7">
    <source>
        <dbReference type="ARBA" id="ARBA00022741"/>
    </source>
</evidence>
<proteinExistence type="predicted"/>
<evidence type="ECO:0000256" key="10">
    <source>
        <dbReference type="ARBA" id="ARBA00022989"/>
    </source>
</evidence>
<dbReference type="PROSITE" id="PS00107">
    <property type="entry name" value="PROTEIN_KINASE_ATP"/>
    <property type="match status" value="1"/>
</dbReference>
<evidence type="ECO:0000256" key="2">
    <source>
        <dbReference type="ARBA" id="ARBA00012513"/>
    </source>
</evidence>
<accession>A0ABC8JIN3</accession>
<feature type="compositionally biased region" description="Pro residues" evidence="15">
    <location>
        <begin position="76"/>
        <end position="108"/>
    </location>
</feature>
<sequence>MCDSALVNKRKKEVSTVTSSSFRFTATSPAFYSTATPPQISNPPPADSTNSPPPQTSTNTPSPPPLTPPADSETPPGSPNEPNNPPPYPDVQSPPPPPSTNPETPPPESSTATPSEQPNLPPTPPSDPTNSPPVQPSPPTNSPPPSSLLPPAKSNGGPVLSPSVPSRDTPPTNNTNGNSYQGKSMVSMAVSGVAIMALVAIAFLVRRNKKRNIDSYAHSHYLPHPNFSVESDGFFYGQDHSKVYSGPGGSMYNSQQQQQYSSNSYGSQRGHQMHSSDSAILGTSQTHFSYEDLAKITQGFARHSILGEGGFGCLYKGTLHDGRVVAVKQLKAGSGQGESELKAEVEIISCVHHRHLVSLVGYCISDQHRLLIYE</sequence>
<evidence type="ECO:0000256" key="15">
    <source>
        <dbReference type="SAM" id="MobiDB-lite"/>
    </source>
</evidence>
<comment type="catalytic activity">
    <reaction evidence="13">
        <text>L-seryl-[protein] + ATP = O-phospho-L-seryl-[protein] + ADP + H(+)</text>
        <dbReference type="Rhea" id="RHEA:17989"/>
        <dbReference type="Rhea" id="RHEA-COMP:9863"/>
        <dbReference type="Rhea" id="RHEA-COMP:11604"/>
        <dbReference type="ChEBI" id="CHEBI:15378"/>
        <dbReference type="ChEBI" id="CHEBI:29999"/>
        <dbReference type="ChEBI" id="CHEBI:30616"/>
        <dbReference type="ChEBI" id="CHEBI:83421"/>
        <dbReference type="ChEBI" id="CHEBI:456216"/>
        <dbReference type="EC" id="2.7.11.1"/>
    </reaction>
</comment>
<evidence type="ECO:0000256" key="5">
    <source>
        <dbReference type="ARBA" id="ARBA00022679"/>
    </source>
</evidence>
<dbReference type="InterPro" id="IPR001245">
    <property type="entry name" value="Ser-Thr/Tyr_kinase_cat_dom"/>
</dbReference>
<dbReference type="InterPro" id="IPR000719">
    <property type="entry name" value="Prot_kinase_dom"/>
</dbReference>
<evidence type="ECO:0000256" key="14">
    <source>
        <dbReference type="PROSITE-ProRule" id="PRU10141"/>
    </source>
</evidence>
<evidence type="ECO:0000256" key="3">
    <source>
        <dbReference type="ARBA" id="ARBA00022475"/>
    </source>
</evidence>
<dbReference type="FunFam" id="3.30.200.20:FF:000212">
    <property type="entry name" value="Proline-rich receptor-like protein kinase PERK8"/>
    <property type="match status" value="1"/>
</dbReference>
<dbReference type="SUPFAM" id="SSF56112">
    <property type="entry name" value="Protein kinase-like (PK-like)"/>
    <property type="match status" value="1"/>
</dbReference>
<comment type="catalytic activity">
    <reaction evidence="12">
        <text>L-threonyl-[protein] + ATP = O-phospho-L-threonyl-[protein] + ADP + H(+)</text>
        <dbReference type="Rhea" id="RHEA:46608"/>
        <dbReference type="Rhea" id="RHEA-COMP:11060"/>
        <dbReference type="Rhea" id="RHEA-COMP:11605"/>
        <dbReference type="ChEBI" id="CHEBI:15378"/>
        <dbReference type="ChEBI" id="CHEBI:30013"/>
        <dbReference type="ChEBI" id="CHEBI:30616"/>
        <dbReference type="ChEBI" id="CHEBI:61977"/>
        <dbReference type="ChEBI" id="CHEBI:456216"/>
        <dbReference type="EC" id="2.7.11.1"/>
    </reaction>
</comment>
<evidence type="ECO:0000256" key="8">
    <source>
        <dbReference type="ARBA" id="ARBA00022777"/>
    </source>
</evidence>
<feature type="compositionally biased region" description="Polar residues" evidence="15">
    <location>
        <begin position="30"/>
        <end position="39"/>
    </location>
</feature>
<keyword evidence="5" id="KW-0808">Transferase</keyword>
<keyword evidence="3" id="KW-1003">Cell membrane</keyword>
<keyword evidence="7 14" id="KW-0547">Nucleotide-binding</keyword>
<keyword evidence="11 16" id="KW-0472">Membrane</keyword>
<evidence type="ECO:0000256" key="13">
    <source>
        <dbReference type="ARBA" id="ARBA00048679"/>
    </source>
</evidence>
<comment type="subcellular location">
    <subcellularLocation>
        <location evidence="1">Cell membrane</location>
        <topology evidence="1">Single-pass membrane protein</topology>
    </subcellularLocation>
</comment>
<keyword evidence="10 16" id="KW-1133">Transmembrane helix</keyword>
<evidence type="ECO:0000313" key="18">
    <source>
        <dbReference type="EMBL" id="CAH8327462.1"/>
    </source>
</evidence>
<evidence type="ECO:0000256" key="12">
    <source>
        <dbReference type="ARBA" id="ARBA00047899"/>
    </source>
</evidence>
<evidence type="ECO:0000256" key="6">
    <source>
        <dbReference type="ARBA" id="ARBA00022692"/>
    </source>
</evidence>
<organism evidence="18 19">
    <name type="scientific">Eruca vesicaria subsp. sativa</name>
    <name type="common">Garden rocket</name>
    <name type="synonym">Eruca sativa</name>
    <dbReference type="NCBI Taxonomy" id="29727"/>
    <lineage>
        <taxon>Eukaryota</taxon>
        <taxon>Viridiplantae</taxon>
        <taxon>Streptophyta</taxon>
        <taxon>Embryophyta</taxon>
        <taxon>Tracheophyta</taxon>
        <taxon>Spermatophyta</taxon>
        <taxon>Magnoliopsida</taxon>
        <taxon>eudicotyledons</taxon>
        <taxon>Gunneridae</taxon>
        <taxon>Pentapetalae</taxon>
        <taxon>rosids</taxon>
        <taxon>malvids</taxon>
        <taxon>Brassicales</taxon>
        <taxon>Brassicaceae</taxon>
        <taxon>Brassiceae</taxon>
        <taxon>Eruca</taxon>
    </lineage>
</organism>
<evidence type="ECO:0000256" key="1">
    <source>
        <dbReference type="ARBA" id="ARBA00004162"/>
    </source>
</evidence>
<dbReference type="InterPro" id="IPR017441">
    <property type="entry name" value="Protein_kinase_ATP_BS"/>
</dbReference>
<keyword evidence="6 16" id="KW-0812">Transmembrane</keyword>
<dbReference type="EC" id="2.7.11.1" evidence="2"/>
<dbReference type="InterPro" id="IPR047117">
    <property type="entry name" value="PERK1-13-like"/>
</dbReference>
<dbReference type="PANTHER" id="PTHR47982">
    <property type="entry name" value="PROLINE-RICH RECEPTOR-LIKE PROTEIN KINASE PERK4"/>
    <property type="match status" value="1"/>
</dbReference>
<dbReference type="GO" id="GO:0005886">
    <property type="term" value="C:plasma membrane"/>
    <property type="evidence" value="ECO:0007669"/>
    <property type="project" value="UniProtKB-SubCell"/>
</dbReference>
<evidence type="ECO:0000256" key="9">
    <source>
        <dbReference type="ARBA" id="ARBA00022840"/>
    </source>
</evidence>